<reference evidence="3 4" key="1">
    <citation type="submission" date="2017-03" db="EMBL/GenBank/DDBJ databases">
        <title>Genomes of endolithic fungi from Antarctica.</title>
        <authorList>
            <person name="Coleine C."/>
            <person name="Masonjones S."/>
            <person name="Stajich J.E."/>
        </authorList>
    </citation>
    <scope>NUCLEOTIDE SEQUENCE [LARGE SCALE GENOMIC DNA]</scope>
    <source>
        <strain evidence="3 4">CCFEE 5187</strain>
    </source>
</reference>
<evidence type="ECO:0000313" key="3">
    <source>
        <dbReference type="EMBL" id="TKA69314.1"/>
    </source>
</evidence>
<feature type="compositionally biased region" description="Basic and acidic residues" evidence="1">
    <location>
        <begin position="44"/>
        <end position="58"/>
    </location>
</feature>
<dbReference type="OrthoDB" id="5387389at2759"/>
<dbReference type="CDD" id="cd14688">
    <property type="entry name" value="bZIP_YAP"/>
    <property type="match status" value="1"/>
</dbReference>
<comment type="caution">
    <text evidence="3">The sequence shown here is derived from an EMBL/GenBank/DDBJ whole genome shotgun (WGS) entry which is preliminary data.</text>
</comment>
<dbReference type="PANTHER" id="PTHR39607">
    <property type="entry name" value="XANTHOCILLIN BIOSYNTHESIS CLUSTER TRANSCRIPTION FACTOR XANC-RELATED"/>
    <property type="match status" value="1"/>
</dbReference>
<name>A0A4U0WZL7_9PEZI</name>
<gene>
    <name evidence="3" type="ORF">B0A49_09448</name>
</gene>
<evidence type="ECO:0000259" key="2">
    <source>
        <dbReference type="PROSITE" id="PS00036"/>
    </source>
</evidence>
<dbReference type="PROSITE" id="PS00036">
    <property type="entry name" value="BZIP_BASIC"/>
    <property type="match status" value="1"/>
</dbReference>
<keyword evidence="4" id="KW-1185">Reference proteome</keyword>
<dbReference type="AlphaFoldDB" id="A0A4U0WZL7"/>
<dbReference type="Proteomes" id="UP000308768">
    <property type="component" value="Unassembled WGS sequence"/>
</dbReference>
<dbReference type="GO" id="GO:0003700">
    <property type="term" value="F:DNA-binding transcription factor activity"/>
    <property type="evidence" value="ECO:0007669"/>
    <property type="project" value="InterPro"/>
</dbReference>
<proteinExistence type="predicted"/>
<accession>A0A4U0WZL7</accession>
<feature type="domain" description="BZIP" evidence="2">
    <location>
        <begin position="29"/>
        <end position="44"/>
    </location>
</feature>
<feature type="compositionally biased region" description="Basic and acidic residues" evidence="1">
    <location>
        <begin position="1"/>
        <end position="12"/>
    </location>
</feature>
<dbReference type="EMBL" id="NAJN01000742">
    <property type="protein sequence ID" value="TKA69314.1"/>
    <property type="molecule type" value="Genomic_DNA"/>
</dbReference>
<protein>
    <recommendedName>
        <fullName evidence="2">BZIP domain-containing protein</fullName>
    </recommendedName>
</protein>
<feature type="compositionally biased region" description="Low complexity" evidence="1">
    <location>
        <begin position="115"/>
        <end position="126"/>
    </location>
</feature>
<feature type="region of interest" description="Disordered" evidence="1">
    <location>
        <begin position="95"/>
        <end position="142"/>
    </location>
</feature>
<sequence length="142" mass="15793">MSYHYQRSDGEPSRPPSENWESISDPNERRRIQNRQAQKRFRDKTKLQKEESDRKAENQRQASSAYTPPEPGDLDVGDNLSGLPWGSLSMSHVVLKGKAKEQSSQQSSRETSVYAAASRTGGSSRSLEGIPLGKVSLNLAMT</sequence>
<feature type="region of interest" description="Disordered" evidence="1">
    <location>
        <begin position="1"/>
        <end position="83"/>
    </location>
</feature>
<evidence type="ECO:0000313" key="4">
    <source>
        <dbReference type="Proteomes" id="UP000308768"/>
    </source>
</evidence>
<dbReference type="InterPro" id="IPR052635">
    <property type="entry name" value="Sec_Metab_Biosynth_Reg"/>
</dbReference>
<dbReference type="InterPro" id="IPR004827">
    <property type="entry name" value="bZIP"/>
</dbReference>
<dbReference type="PANTHER" id="PTHR39607:SF2">
    <property type="entry name" value="BZIP DOMAIN-CONTAINING PROTEIN"/>
    <property type="match status" value="1"/>
</dbReference>
<evidence type="ECO:0000256" key="1">
    <source>
        <dbReference type="SAM" id="MobiDB-lite"/>
    </source>
</evidence>
<organism evidence="3 4">
    <name type="scientific">Cryomyces minteri</name>
    <dbReference type="NCBI Taxonomy" id="331657"/>
    <lineage>
        <taxon>Eukaryota</taxon>
        <taxon>Fungi</taxon>
        <taxon>Dikarya</taxon>
        <taxon>Ascomycota</taxon>
        <taxon>Pezizomycotina</taxon>
        <taxon>Dothideomycetes</taxon>
        <taxon>Dothideomycetes incertae sedis</taxon>
        <taxon>Cryomyces</taxon>
    </lineage>
</organism>